<accession>A0A1E3XAG6</accession>
<dbReference type="GO" id="GO:0005886">
    <property type="term" value="C:plasma membrane"/>
    <property type="evidence" value="ECO:0007669"/>
    <property type="project" value="UniProtKB-SubCell"/>
</dbReference>
<dbReference type="InterPro" id="IPR000515">
    <property type="entry name" value="MetI-like"/>
</dbReference>
<dbReference type="PROSITE" id="PS50928">
    <property type="entry name" value="ABC_TM1"/>
    <property type="match status" value="1"/>
</dbReference>
<keyword evidence="5 7" id="KW-1133">Transmembrane helix</keyword>
<dbReference type="PANTHER" id="PTHR30151:SF0">
    <property type="entry name" value="ABC TRANSPORTER PERMEASE PROTEIN MJ0413-RELATED"/>
    <property type="match status" value="1"/>
</dbReference>
<feature type="transmembrane region" description="Helical" evidence="7">
    <location>
        <begin position="94"/>
        <end position="113"/>
    </location>
</feature>
<proteinExistence type="inferred from homology"/>
<evidence type="ECO:0000313" key="10">
    <source>
        <dbReference type="Proteomes" id="UP000094056"/>
    </source>
</evidence>
<dbReference type="InterPro" id="IPR035906">
    <property type="entry name" value="MetI-like_sf"/>
</dbReference>
<dbReference type="Gene3D" id="1.10.3720.10">
    <property type="entry name" value="MetI-like"/>
    <property type="match status" value="1"/>
</dbReference>
<dbReference type="AlphaFoldDB" id="A0A1E3XAG6"/>
<feature type="domain" description="ABC transmembrane type-1" evidence="8">
    <location>
        <begin position="53"/>
        <end position="238"/>
    </location>
</feature>
<dbReference type="PANTHER" id="PTHR30151">
    <property type="entry name" value="ALKANE SULFONATE ABC TRANSPORTER-RELATED, MEMBRANE SUBUNIT"/>
    <property type="match status" value="1"/>
</dbReference>
<evidence type="ECO:0000256" key="2">
    <source>
        <dbReference type="ARBA" id="ARBA00022448"/>
    </source>
</evidence>
<evidence type="ECO:0000256" key="6">
    <source>
        <dbReference type="ARBA" id="ARBA00023136"/>
    </source>
</evidence>
<comment type="caution">
    <text evidence="9">The sequence shown here is derived from an EMBL/GenBank/DDBJ whole genome shotgun (WGS) entry which is preliminary data.</text>
</comment>
<evidence type="ECO:0000256" key="7">
    <source>
        <dbReference type="RuleBase" id="RU363032"/>
    </source>
</evidence>
<feature type="transmembrane region" description="Helical" evidence="7">
    <location>
        <begin position="119"/>
        <end position="139"/>
    </location>
</feature>
<gene>
    <name evidence="9" type="ORF">SCARUB_02228</name>
</gene>
<feature type="transmembrane region" description="Helical" evidence="7">
    <location>
        <begin position="60"/>
        <end position="82"/>
    </location>
</feature>
<protein>
    <submittedName>
        <fullName evidence="9">ABC transporter permease component</fullName>
    </submittedName>
</protein>
<dbReference type="Pfam" id="PF00528">
    <property type="entry name" value="BPD_transp_1"/>
    <property type="match status" value="1"/>
</dbReference>
<evidence type="ECO:0000256" key="4">
    <source>
        <dbReference type="ARBA" id="ARBA00022692"/>
    </source>
</evidence>
<keyword evidence="3" id="KW-1003">Cell membrane</keyword>
<name>A0A1E3XAG6_9BACT</name>
<evidence type="ECO:0000259" key="8">
    <source>
        <dbReference type="PROSITE" id="PS50928"/>
    </source>
</evidence>
<evidence type="ECO:0000256" key="3">
    <source>
        <dbReference type="ARBA" id="ARBA00022475"/>
    </source>
</evidence>
<dbReference type="Proteomes" id="UP000094056">
    <property type="component" value="Unassembled WGS sequence"/>
</dbReference>
<reference evidence="9 10" key="1">
    <citation type="submission" date="2016-07" db="EMBL/GenBank/DDBJ databases">
        <title>Draft genome of Scalindua rubra, obtained from a brine-seawater interface in the Red Sea, sheds light on salt adaptation in anammox bacteria.</title>
        <authorList>
            <person name="Speth D.R."/>
            <person name="Lagkouvardos I."/>
            <person name="Wang Y."/>
            <person name="Qian P.-Y."/>
            <person name="Dutilh B.E."/>
            <person name="Jetten M.S."/>
        </authorList>
    </citation>
    <scope>NUCLEOTIDE SEQUENCE [LARGE SCALE GENOMIC DNA]</scope>
    <source>
        <strain evidence="9">BSI-1</strain>
    </source>
</reference>
<comment type="subcellular location">
    <subcellularLocation>
        <location evidence="1 7">Cell membrane</location>
        <topology evidence="1 7">Multi-pass membrane protein</topology>
    </subcellularLocation>
</comment>
<dbReference type="CDD" id="cd06261">
    <property type="entry name" value="TM_PBP2"/>
    <property type="match status" value="1"/>
</dbReference>
<evidence type="ECO:0000256" key="5">
    <source>
        <dbReference type="ARBA" id="ARBA00022989"/>
    </source>
</evidence>
<evidence type="ECO:0000313" key="9">
    <source>
        <dbReference type="EMBL" id="ODS32627.1"/>
    </source>
</evidence>
<keyword evidence="6 7" id="KW-0472">Membrane</keyword>
<keyword evidence="2 7" id="KW-0813">Transport</keyword>
<feature type="transmembrane region" description="Helical" evidence="7">
    <location>
        <begin position="216"/>
        <end position="237"/>
    </location>
</feature>
<evidence type="ECO:0000256" key="1">
    <source>
        <dbReference type="ARBA" id="ARBA00004651"/>
    </source>
</evidence>
<sequence length="247" mass="27472">MKKLLWVGPVALIFLWFIVTHFHMASALLLPTPEAAFTSLFHLLVSTDLLPDIGATAKRWFIGYVLGCMAGIPIGILMGASLKVYESLEFLVDFFRSLPVTSLFPLFLLVFGIGDSSKIAMVFAACVFVVILNSAYGIIHAKKGRIRAARTFGASRWQIFIWVSFFEALPQTMVGMRTALSLSLIVVVVSEMFIGTKFGLGQRIFDAYTKNSIEELYAVILFVGIIGYLFNKIFFAIEGRIVFWAGK</sequence>
<organism evidence="9 10">
    <name type="scientific">Candidatus Scalindua rubra</name>
    <dbReference type="NCBI Taxonomy" id="1872076"/>
    <lineage>
        <taxon>Bacteria</taxon>
        <taxon>Pseudomonadati</taxon>
        <taxon>Planctomycetota</taxon>
        <taxon>Candidatus Brocadiia</taxon>
        <taxon>Candidatus Brocadiales</taxon>
        <taxon>Candidatus Scalinduaceae</taxon>
        <taxon>Candidatus Scalindua</taxon>
    </lineage>
</organism>
<feature type="transmembrane region" description="Helical" evidence="7">
    <location>
        <begin position="175"/>
        <end position="195"/>
    </location>
</feature>
<dbReference type="GO" id="GO:0055085">
    <property type="term" value="P:transmembrane transport"/>
    <property type="evidence" value="ECO:0007669"/>
    <property type="project" value="InterPro"/>
</dbReference>
<comment type="similarity">
    <text evidence="7">Belongs to the binding-protein-dependent transport system permease family.</text>
</comment>
<keyword evidence="4 7" id="KW-0812">Transmembrane</keyword>
<dbReference type="SUPFAM" id="SSF161098">
    <property type="entry name" value="MetI-like"/>
    <property type="match status" value="1"/>
</dbReference>
<dbReference type="EMBL" id="MAYW01000054">
    <property type="protein sequence ID" value="ODS32627.1"/>
    <property type="molecule type" value="Genomic_DNA"/>
</dbReference>